<dbReference type="GO" id="GO:0005912">
    <property type="term" value="C:adherens junction"/>
    <property type="evidence" value="ECO:0007669"/>
    <property type="project" value="TreeGrafter"/>
</dbReference>
<dbReference type="GO" id="GO:0016339">
    <property type="term" value="P:calcium-dependent cell-cell adhesion via plasma membrane cell adhesion molecules"/>
    <property type="evidence" value="ECO:0007669"/>
    <property type="project" value="TreeGrafter"/>
</dbReference>
<feature type="transmembrane region" description="Helical" evidence="16">
    <location>
        <begin position="608"/>
        <end position="631"/>
    </location>
</feature>
<evidence type="ECO:0000256" key="6">
    <source>
        <dbReference type="ARBA" id="ARBA00022837"/>
    </source>
</evidence>
<dbReference type="GO" id="GO:0000902">
    <property type="term" value="P:cell morphogenesis"/>
    <property type="evidence" value="ECO:0007669"/>
    <property type="project" value="TreeGrafter"/>
</dbReference>
<evidence type="ECO:0000256" key="10">
    <source>
        <dbReference type="ARBA" id="ARBA00023180"/>
    </source>
</evidence>
<dbReference type="SMART" id="SM00112">
    <property type="entry name" value="CA"/>
    <property type="match status" value="5"/>
</dbReference>
<feature type="signal peptide" evidence="17">
    <location>
        <begin position="1"/>
        <end position="30"/>
    </location>
</feature>
<dbReference type="PRINTS" id="PR01820">
    <property type="entry name" value="DESMOCOLLIN"/>
</dbReference>
<reference evidence="20" key="2">
    <citation type="submission" date="2025-08" db="UniProtKB">
        <authorList>
            <consortium name="RefSeq"/>
        </authorList>
    </citation>
    <scope>IDENTIFICATION</scope>
    <source>
        <tissue evidence="20">Blood</tissue>
    </source>
</reference>
<dbReference type="PRINTS" id="PR00205">
    <property type="entry name" value="CADHERIN"/>
</dbReference>
<evidence type="ECO:0000256" key="12">
    <source>
        <dbReference type="ARBA" id="ARBA00062925"/>
    </source>
</evidence>
<feature type="chain" id="PRO_5012203742" description="Cadherin-like protein 26" evidence="17">
    <location>
        <begin position="31"/>
        <end position="832"/>
    </location>
</feature>
<dbReference type="FunFam" id="2.60.40.60:FF:000011">
    <property type="entry name" value="Cadherin 1"/>
    <property type="match status" value="1"/>
</dbReference>
<name>A0A2D0SHU3_ICTPU</name>
<organism evidence="19 20">
    <name type="scientific">Ictalurus punctatus</name>
    <name type="common">Channel catfish</name>
    <name type="synonym">Silurus punctatus</name>
    <dbReference type="NCBI Taxonomy" id="7998"/>
    <lineage>
        <taxon>Eukaryota</taxon>
        <taxon>Metazoa</taxon>
        <taxon>Chordata</taxon>
        <taxon>Craniata</taxon>
        <taxon>Vertebrata</taxon>
        <taxon>Euteleostomi</taxon>
        <taxon>Actinopterygii</taxon>
        <taxon>Neopterygii</taxon>
        <taxon>Teleostei</taxon>
        <taxon>Ostariophysi</taxon>
        <taxon>Siluriformes</taxon>
        <taxon>Ictaluridae</taxon>
        <taxon>Ictalurus</taxon>
    </lineage>
</organism>
<comment type="subunit">
    <text evidence="12">Homodimer. Component of a cadherin:catenin adhesion complex composed of at least of CDH26, beta-catenin/CTNNB1, alpha-catenin/CTNNA1 and p120 catenin/CTNND1.</text>
</comment>
<evidence type="ECO:0000256" key="9">
    <source>
        <dbReference type="ARBA" id="ARBA00023136"/>
    </source>
</evidence>
<dbReference type="InterPro" id="IPR020894">
    <property type="entry name" value="Cadherin_CS"/>
</dbReference>
<dbReference type="GO" id="GO:0045296">
    <property type="term" value="F:cadherin binding"/>
    <property type="evidence" value="ECO:0007669"/>
    <property type="project" value="TreeGrafter"/>
</dbReference>
<evidence type="ECO:0000256" key="16">
    <source>
        <dbReference type="SAM" id="Phobius"/>
    </source>
</evidence>
<feature type="domain" description="Cadherin" evidence="18">
    <location>
        <begin position="391"/>
        <end position="498"/>
    </location>
</feature>
<evidence type="ECO:0000256" key="17">
    <source>
        <dbReference type="SAM" id="SignalP"/>
    </source>
</evidence>
<evidence type="ECO:0000256" key="11">
    <source>
        <dbReference type="ARBA" id="ARBA00059993"/>
    </source>
</evidence>
<dbReference type="GO" id="GO:0007043">
    <property type="term" value="P:cell-cell junction assembly"/>
    <property type="evidence" value="ECO:0007669"/>
    <property type="project" value="TreeGrafter"/>
</dbReference>
<comment type="function">
    <text evidence="11">Cadherins are calcium-dependent cell adhesion proteins. They preferentially interact with themselves in a homophilic manner in connecting cells; cadherins may thus contribute to the sorting of heterogeneous cell types. Ligand for integrins alpha-E/beta-7, ITGAE:ITGAB7, alpha-4/beta-7, ITGA4:ITGAB7 and alpha-4/beta-1, ITGA4:ITGAB1 through which modulates CD4(+) T cells activation.</text>
</comment>
<accession>A0A2D0SHU3</accession>
<dbReference type="AlphaFoldDB" id="A0A2D0SHU3"/>
<evidence type="ECO:0000256" key="4">
    <source>
        <dbReference type="ARBA" id="ARBA00022729"/>
    </source>
</evidence>
<feature type="domain" description="Cadherin" evidence="18">
    <location>
        <begin position="70"/>
        <end position="144"/>
    </location>
</feature>
<dbReference type="GO" id="GO:0016342">
    <property type="term" value="C:catenin complex"/>
    <property type="evidence" value="ECO:0007669"/>
    <property type="project" value="TreeGrafter"/>
</dbReference>
<proteinExistence type="predicted"/>
<comment type="subcellular location">
    <subcellularLocation>
        <location evidence="1">Cell membrane</location>
        <topology evidence="1">Single-pass type I membrane protein</topology>
    </subcellularLocation>
</comment>
<dbReference type="FunFam" id="2.60.40.60:FF:000158">
    <property type="entry name" value="Dachsous cadherin-related 1"/>
    <property type="match status" value="1"/>
</dbReference>
<keyword evidence="9 16" id="KW-0472">Membrane</keyword>
<evidence type="ECO:0000256" key="14">
    <source>
        <dbReference type="PROSITE-ProRule" id="PRU00043"/>
    </source>
</evidence>
<evidence type="ECO:0000256" key="2">
    <source>
        <dbReference type="ARBA" id="ARBA00022475"/>
    </source>
</evidence>
<evidence type="ECO:0000259" key="18">
    <source>
        <dbReference type="PROSITE" id="PS50268"/>
    </source>
</evidence>
<dbReference type="GO" id="GO:0055113">
    <property type="term" value="P:epiboly involved in gastrulation with mouth forming second"/>
    <property type="evidence" value="ECO:0007669"/>
    <property type="project" value="UniProtKB-ARBA"/>
</dbReference>
<dbReference type="InterPro" id="IPR015919">
    <property type="entry name" value="Cadherin-like_sf"/>
</dbReference>
<keyword evidence="6 14" id="KW-0106">Calcium</keyword>
<dbReference type="GO" id="GO:0005509">
    <property type="term" value="F:calcium ion binding"/>
    <property type="evidence" value="ECO:0007669"/>
    <property type="project" value="UniProtKB-UniRule"/>
</dbReference>
<evidence type="ECO:0000313" key="19">
    <source>
        <dbReference type="Proteomes" id="UP000221080"/>
    </source>
</evidence>
<dbReference type="PROSITE" id="PS50268">
    <property type="entry name" value="CADHERIN_2"/>
    <property type="match status" value="5"/>
</dbReference>
<dbReference type="GO" id="GO:0016477">
    <property type="term" value="P:cell migration"/>
    <property type="evidence" value="ECO:0007669"/>
    <property type="project" value="TreeGrafter"/>
</dbReference>
<dbReference type="GeneID" id="108275794"/>
<dbReference type="GO" id="GO:0044331">
    <property type="term" value="P:cell-cell adhesion mediated by cadherin"/>
    <property type="evidence" value="ECO:0007669"/>
    <property type="project" value="TreeGrafter"/>
</dbReference>
<feature type="domain" description="Cadherin" evidence="18">
    <location>
        <begin position="145"/>
        <end position="257"/>
    </location>
</feature>
<dbReference type="PANTHER" id="PTHR24027">
    <property type="entry name" value="CADHERIN-23"/>
    <property type="match status" value="1"/>
</dbReference>
<dbReference type="OrthoDB" id="9045962at2759"/>
<dbReference type="PROSITE" id="PS00232">
    <property type="entry name" value="CADHERIN_1"/>
    <property type="match status" value="2"/>
</dbReference>
<dbReference type="GO" id="GO:0060027">
    <property type="term" value="P:convergent extension involved in gastrulation"/>
    <property type="evidence" value="ECO:0007669"/>
    <property type="project" value="UniProtKB-ARBA"/>
</dbReference>
<dbReference type="CDD" id="cd11304">
    <property type="entry name" value="Cadherin_repeat"/>
    <property type="match status" value="4"/>
</dbReference>
<evidence type="ECO:0000256" key="13">
    <source>
        <dbReference type="ARBA" id="ARBA00069031"/>
    </source>
</evidence>
<gene>
    <name evidence="20" type="primary">LOC108275794</name>
</gene>
<keyword evidence="10" id="KW-0325">Glycoprotein</keyword>
<reference evidence="19" key="1">
    <citation type="journal article" date="2016" name="Nat. Commun.">
        <title>The channel catfish genome sequence provides insights into the evolution of scale formation in teleosts.</title>
        <authorList>
            <person name="Liu Z."/>
            <person name="Liu S."/>
            <person name="Yao J."/>
            <person name="Bao L."/>
            <person name="Zhang J."/>
            <person name="Li Y."/>
            <person name="Jiang C."/>
            <person name="Sun L."/>
            <person name="Wang R."/>
            <person name="Zhang Y."/>
            <person name="Zhou T."/>
            <person name="Zeng Q."/>
            <person name="Fu Q."/>
            <person name="Gao S."/>
            <person name="Li N."/>
            <person name="Koren S."/>
            <person name="Jiang Y."/>
            <person name="Zimin A."/>
            <person name="Xu P."/>
            <person name="Phillippy A.M."/>
            <person name="Geng X."/>
            <person name="Song L."/>
            <person name="Sun F."/>
            <person name="Li C."/>
            <person name="Wang X."/>
            <person name="Chen A."/>
            <person name="Jin Y."/>
            <person name="Yuan Z."/>
            <person name="Yang Y."/>
            <person name="Tan S."/>
            <person name="Peatman E."/>
            <person name="Lu J."/>
            <person name="Qin Z."/>
            <person name="Dunham R."/>
            <person name="Li Z."/>
            <person name="Sonstegard T."/>
            <person name="Feng J."/>
            <person name="Danzmann R.G."/>
            <person name="Schroeder S."/>
            <person name="Scheffler B."/>
            <person name="Duke M.V."/>
            <person name="Ballard L."/>
            <person name="Kucuktas H."/>
            <person name="Kaltenboeck L."/>
            <person name="Liu H."/>
            <person name="Armbruster J."/>
            <person name="Xie Y."/>
            <person name="Kirby M.L."/>
            <person name="Tian Y."/>
            <person name="Flanagan M.E."/>
            <person name="Mu W."/>
            <person name="Waldbieser G.C."/>
        </authorList>
    </citation>
    <scope>NUCLEOTIDE SEQUENCE [LARGE SCALE GENOMIC DNA]</scope>
    <source>
        <strain evidence="19">SDA103</strain>
    </source>
</reference>
<dbReference type="KEGG" id="ipu:108275794"/>
<dbReference type="InterPro" id="IPR002126">
    <property type="entry name" value="Cadherin-like_dom"/>
</dbReference>
<keyword evidence="5" id="KW-0677">Repeat</keyword>
<dbReference type="GO" id="GO:0007156">
    <property type="term" value="P:homophilic cell adhesion via plasma membrane adhesion molecules"/>
    <property type="evidence" value="ECO:0007669"/>
    <property type="project" value="InterPro"/>
</dbReference>
<dbReference type="Gene3D" id="2.60.40.60">
    <property type="entry name" value="Cadherins"/>
    <property type="match status" value="5"/>
</dbReference>
<dbReference type="RefSeq" id="XP_017342274.1">
    <property type="nucleotide sequence ID" value="XM_017486785.3"/>
</dbReference>
<keyword evidence="2" id="KW-1003">Cell membrane</keyword>
<keyword evidence="7" id="KW-0130">Cell adhesion</keyword>
<feature type="domain" description="Cadherin" evidence="18">
    <location>
        <begin position="272"/>
        <end position="390"/>
    </location>
</feature>
<dbReference type="GO" id="GO:0034332">
    <property type="term" value="P:adherens junction organization"/>
    <property type="evidence" value="ECO:0007669"/>
    <property type="project" value="TreeGrafter"/>
</dbReference>
<evidence type="ECO:0000256" key="15">
    <source>
        <dbReference type="SAM" id="MobiDB-lite"/>
    </source>
</evidence>
<dbReference type="Proteomes" id="UP000221080">
    <property type="component" value="Chromosome 15"/>
</dbReference>
<sequence length="832" mass="93004">MDHSCLFTATNMKTWTFMLILTLCVVAVSAHSKTRQKRTWIIDSFTLEEESPGPFPYALGKIHVDKKYLVNFVLSGNGVDLQPKGVLSINKKTGEILVHKKVDHETFPVLRLKFEAKNASNDKVDTRLGVEVKVQDINDHAPVFKPLNYETTLNESVPQGKLVMTVFASDDDDALTPNGTFEFRLVSSTPKTDNLEFYMTQNENTGNIYFKGCLDYEKAQKYTLLIEAKDNGDKVQLSSTSTVVLNIIDHNNHLPEITGHTGPGKIKERESGVDILRFQVTDKDSRGSPAWKAKFTLHGDPENNFKIQTDPKTNEGVLTVVKGMDYEEQTSRNVSISVKNEVPYFFCKVKNPTSQGLWEVETLAEGSSTDATKLYPVTIAVEDINDPPEFVHPVKEIMIMENTKVGTLLDTLTARDSDKSFGSSFHFIKGEDKENWVTIDPKTGQISVAKVMDRESPFVKDSTYKVTVYVADNAEPPLTGTGMVIIHLGDQNDNVPLLEVDRVNVCLSDKETMTNITALDLDLPPYSAPFHYELLGDVKGKWRIEPNHGTTVNLIRETTVYSGHYEVQVKISDSQNFGLVQNLSVTVCDCSISLNCHVSRSMSAQTSVSAIGVIIFALLLLLVFILMALLISCKEKKAMIPTDDAPDWYLINSNIETPGTDCKIPAKITQTDMSETTVKAFSPLGAPNGISTQEPLLNNGFHQSFASSAEQQMIRRSLRRSSTRRSYRQGSNYDMMGSGSMSRNHSIYHSDDLHMRQILLIQLEKRLLQLQSPQEELGDYEPHFYADEGEPETGQNLDTISVAELDFHPDILTHLDFQFNKLAAVCRPDLMS</sequence>
<dbReference type="FunFam" id="2.60.40.60:FF:000019">
    <property type="entry name" value="Cadherin 2"/>
    <property type="match status" value="1"/>
</dbReference>
<evidence type="ECO:0000256" key="1">
    <source>
        <dbReference type="ARBA" id="ARBA00004251"/>
    </source>
</evidence>
<keyword evidence="3 16" id="KW-0812">Transmembrane</keyword>
<keyword evidence="8 16" id="KW-1133">Transmembrane helix</keyword>
<dbReference type="InterPro" id="IPR039808">
    <property type="entry name" value="Cadherin"/>
</dbReference>
<keyword evidence="19" id="KW-1185">Reference proteome</keyword>
<feature type="region of interest" description="Disordered" evidence="15">
    <location>
        <begin position="716"/>
        <end position="738"/>
    </location>
</feature>
<dbReference type="SUPFAM" id="SSF49313">
    <property type="entry name" value="Cadherin-like"/>
    <property type="match status" value="5"/>
</dbReference>
<feature type="domain" description="Cadherin" evidence="18">
    <location>
        <begin position="513"/>
        <end position="591"/>
    </location>
</feature>
<keyword evidence="4 17" id="KW-0732">Signal</keyword>
<dbReference type="FunFam" id="2.60.40.60:FF:000031">
    <property type="entry name" value="Cadherin 3"/>
    <property type="match status" value="1"/>
</dbReference>
<evidence type="ECO:0000256" key="8">
    <source>
        <dbReference type="ARBA" id="ARBA00022989"/>
    </source>
</evidence>
<dbReference type="CTD" id="101882238"/>
<evidence type="ECO:0000313" key="20">
    <source>
        <dbReference type="RefSeq" id="XP_017342274.1"/>
    </source>
</evidence>
<protein>
    <recommendedName>
        <fullName evidence="13">Cadherin-like protein 26</fullName>
    </recommendedName>
</protein>
<dbReference type="GO" id="GO:0008013">
    <property type="term" value="F:beta-catenin binding"/>
    <property type="evidence" value="ECO:0007669"/>
    <property type="project" value="TreeGrafter"/>
</dbReference>
<evidence type="ECO:0000256" key="5">
    <source>
        <dbReference type="ARBA" id="ARBA00022737"/>
    </source>
</evidence>
<dbReference type="Pfam" id="PF00028">
    <property type="entry name" value="Cadherin"/>
    <property type="match status" value="3"/>
</dbReference>
<dbReference type="PANTHER" id="PTHR24027:SF433">
    <property type="entry name" value="CADHERIN 27-RELATED"/>
    <property type="match status" value="1"/>
</dbReference>
<evidence type="ECO:0000256" key="3">
    <source>
        <dbReference type="ARBA" id="ARBA00022692"/>
    </source>
</evidence>
<dbReference type="FunFam" id="2.60.40.60:FF:000027">
    <property type="entry name" value="Cadherin 2"/>
    <property type="match status" value="1"/>
</dbReference>
<feature type="compositionally biased region" description="Basic residues" evidence="15">
    <location>
        <begin position="716"/>
        <end position="727"/>
    </location>
</feature>
<evidence type="ECO:0000256" key="7">
    <source>
        <dbReference type="ARBA" id="ARBA00022889"/>
    </source>
</evidence>
<dbReference type="OMA" id="YMTICEN"/>